<keyword evidence="4 7" id="KW-0863">Zinc-finger</keyword>
<proteinExistence type="inferred from homology"/>
<dbReference type="Pfam" id="PF13639">
    <property type="entry name" value="zf-RING_2"/>
    <property type="match status" value="1"/>
</dbReference>
<protein>
    <recommendedName>
        <fullName evidence="2">RING-type E3 ubiquitin transferase</fullName>
        <ecNumber evidence="2">2.3.2.27</ecNumber>
    </recommendedName>
</protein>
<dbReference type="GO" id="GO:0016567">
    <property type="term" value="P:protein ubiquitination"/>
    <property type="evidence" value="ECO:0000318"/>
    <property type="project" value="GO_Central"/>
</dbReference>
<keyword evidence="5" id="KW-0862">Zinc</keyword>
<keyword evidence="3" id="KW-0479">Metal-binding</keyword>
<name>K3Y154_SETIT</name>
<evidence type="ECO:0000313" key="9">
    <source>
        <dbReference type="EnsemblPlants" id="KQL11885"/>
    </source>
</evidence>
<dbReference type="PANTHER" id="PTHR14155:SF627">
    <property type="entry name" value="OS06G0192800 PROTEIN"/>
    <property type="match status" value="1"/>
</dbReference>
<dbReference type="Gene3D" id="3.30.40.10">
    <property type="entry name" value="Zinc/RING finger domain, C3HC4 (zinc finger)"/>
    <property type="match status" value="1"/>
</dbReference>
<dbReference type="OMA" id="CISEWLC"/>
<evidence type="ECO:0000256" key="2">
    <source>
        <dbReference type="ARBA" id="ARBA00012483"/>
    </source>
</evidence>
<dbReference type="GO" id="GO:0005737">
    <property type="term" value="C:cytoplasm"/>
    <property type="evidence" value="ECO:0000318"/>
    <property type="project" value="GO_Central"/>
</dbReference>
<dbReference type="AlphaFoldDB" id="K3Y154"/>
<dbReference type="HOGENOM" id="CLU_1573341_0_0_1"/>
<gene>
    <name evidence="9" type="primary">LOC105914252</name>
</gene>
<reference evidence="10" key="1">
    <citation type="journal article" date="2012" name="Nat. Biotechnol.">
        <title>Reference genome sequence of the model plant Setaria.</title>
        <authorList>
            <person name="Bennetzen J.L."/>
            <person name="Schmutz J."/>
            <person name="Wang H."/>
            <person name="Percifield R."/>
            <person name="Hawkins J."/>
            <person name="Pontaroli A.C."/>
            <person name="Estep M."/>
            <person name="Feng L."/>
            <person name="Vaughn J.N."/>
            <person name="Grimwood J."/>
            <person name="Jenkins J."/>
            <person name="Barry K."/>
            <person name="Lindquist E."/>
            <person name="Hellsten U."/>
            <person name="Deshpande S."/>
            <person name="Wang X."/>
            <person name="Wu X."/>
            <person name="Mitros T."/>
            <person name="Triplett J."/>
            <person name="Yang X."/>
            <person name="Ye C.Y."/>
            <person name="Mauro-Herrera M."/>
            <person name="Wang L."/>
            <person name="Li P."/>
            <person name="Sharma M."/>
            <person name="Sharma R."/>
            <person name="Ronald P.C."/>
            <person name="Panaud O."/>
            <person name="Kellogg E.A."/>
            <person name="Brutnell T.P."/>
            <person name="Doust A.N."/>
            <person name="Tuskan G.A."/>
            <person name="Rokhsar D."/>
            <person name="Devos K.M."/>
        </authorList>
    </citation>
    <scope>NUCLEOTIDE SEQUENCE [LARGE SCALE GENOMIC DNA]</scope>
    <source>
        <strain evidence="10">cv. Yugu1</strain>
    </source>
</reference>
<dbReference type="Gramene" id="KQL11885">
    <property type="protein sequence ID" value="KQL11885"/>
    <property type="gene ID" value="SETIT_007916mg"/>
</dbReference>
<dbReference type="RefSeq" id="XP_012700787.1">
    <property type="nucleotide sequence ID" value="XM_012845333.1"/>
</dbReference>
<evidence type="ECO:0000256" key="5">
    <source>
        <dbReference type="ARBA" id="ARBA00022833"/>
    </source>
</evidence>
<dbReference type="SUPFAM" id="SSF57850">
    <property type="entry name" value="RING/U-box"/>
    <property type="match status" value="1"/>
</dbReference>
<sequence>MSSAGAVTTIMTSAGSVPVMFVPFVLRPPFDSLFDPDFLDNLSAPAADHDRKRARGAGTSDDDDLALELQEVAAAERSDASGEEEECVICLRGFRAEETLRAMPAWAHAFHHHCISEWLCRNPVCPLCRRWLPATNPTLEDEEEDWADTGGWEVEGVDERRILRRRIRFI</sequence>
<accession>K3Y154</accession>
<dbReference type="GO" id="GO:0061630">
    <property type="term" value="F:ubiquitin protein ligase activity"/>
    <property type="evidence" value="ECO:0000318"/>
    <property type="project" value="GO_Central"/>
</dbReference>
<dbReference type="KEGG" id="sita:105914252"/>
<dbReference type="Proteomes" id="UP000004995">
    <property type="component" value="Unassembled WGS sequence"/>
</dbReference>
<evidence type="ECO:0000256" key="7">
    <source>
        <dbReference type="PROSITE-ProRule" id="PRU00175"/>
    </source>
</evidence>
<dbReference type="InterPro" id="IPR013083">
    <property type="entry name" value="Znf_RING/FYVE/PHD"/>
</dbReference>
<dbReference type="InterPro" id="IPR053238">
    <property type="entry name" value="RING-H2_zinc_finger"/>
</dbReference>
<keyword evidence="10" id="KW-1185">Reference proteome</keyword>
<evidence type="ECO:0000313" key="10">
    <source>
        <dbReference type="Proteomes" id="UP000004995"/>
    </source>
</evidence>
<feature type="domain" description="RING-type" evidence="8">
    <location>
        <begin position="87"/>
        <end position="129"/>
    </location>
</feature>
<evidence type="ECO:0000256" key="1">
    <source>
        <dbReference type="ARBA" id="ARBA00000900"/>
    </source>
</evidence>
<organism evidence="9 10">
    <name type="scientific">Setaria italica</name>
    <name type="common">Foxtail millet</name>
    <name type="synonym">Panicum italicum</name>
    <dbReference type="NCBI Taxonomy" id="4555"/>
    <lineage>
        <taxon>Eukaryota</taxon>
        <taxon>Viridiplantae</taxon>
        <taxon>Streptophyta</taxon>
        <taxon>Embryophyta</taxon>
        <taxon>Tracheophyta</taxon>
        <taxon>Spermatophyta</taxon>
        <taxon>Magnoliopsida</taxon>
        <taxon>Liliopsida</taxon>
        <taxon>Poales</taxon>
        <taxon>Poaceae</taxon>
        <taxon>PACMAD clade</taxon>
        <taxon>Panicoideae</taxon>
        <taxon>Panicodae</taxon>
        <taxon>Paniceae</taxon>
        <taxon>Cenchrinae</taxon>
        <taxon>Setaria</taxon>
    </lineage>
</organism>
<dbReference type="PROSITE" id="PS50089">
    <property type="entry name" value="ZF_RING_2"/>
    <property type="match status" value="1"/>
</dbReference>
<dbReference type="InParanoid" id="K3Y154"/>
<dbReference type="EC" id="2.3.2.27" evidence="2"/>
<dbReference type="PANTHER" id="PTHR14155">
    <property type="entry name" value="RING FINGER DOMAIN-CONTAINING"/>
    <property type="match status" value="1"/>
</dbReference>
<dbReference type="eggNOG" id="KOG0800">
    <property type="taxonomic scope" value="Eukaryota"/>
</dbReference>
<evidence type="ECO:0000256" key="4">
    <source>
        <dbReference type="ARBA" id="ARBA00022771"/>
    </source>
</evidence>
<dbReference type="GO" id="GO:0008270">
    <property type="term" value="F:zinc ion binding"/>
    <property type="evidence" value="ECO:0007669"/>
    <property type="project" value="UniProtKB-KW"/>
</dbReference>
<evidence type="ECO:0000256" key="6">
    <source>
        <dbReference type="ARBA" id="ARBA00024209"/>
    </source>
</evidence>
<reference evidence="9" key="2">
    <citation type="submission" date="2018-08" db="UniProtKB">
        <authorList>
            <consortium name="EnsemblPlants"/>
        </authorList>
    </citation>
    <scope>IDENTIFICATION</scope>
    <source>
        <strain evidence="9">Yugu1</strain>
    </source>
</reference>
<evidence type="ECO:0000259" key="8">
    <source>
        <dbReference type="PROSITE" id="PS50089"/>
    </source>
</evidence>
<dbReference type="EMBL" id="AGNK02002656">
    <property type="status" value="NOT_ANNOTATED_CDS"/>
    <property type="molecule type" value="Genomic_DNA"/>
</dbReference>
<dbReference type="GeneID" id="105914252"/>
<dbReference type="STRING" id="4555.K3Y154"/>
<dbReference type="EnsemblPlants" id="KQL11885">
    <property type="protein sequence ID" value="KQL11885"/>
    <property type="gene ID" value="SETIT_007916mg"/>
</dbReference>
<comment type="catalytic activity">
    <reaction evidence="1">
        <text>S-ubiquitinyl-[E2 ubiquitin-conjugating enzyme]-L-cysteine + [acceptor protein]-L-lysine = [E2 ubiquitin-conjugating enzyme]-L-cysteine + N(6)-ubiquitinyl-[acceptor protein]-L-lysine.</text>
        <dbReference type="EC" id="2.3.2.27"/>
    </reaction>
</comment>
<evidence type="ECO:0000256" key="3">
    <source>
        <dbReference type="ARBA" id="ARBA00022723"/>
    </source>
</evidence>
<comment type="similarity">
    <text evidence="6">Belongs to the RING-type zinc finger family. ATL subfamily.</text>
</comment>
<dbReference type="InterPro" id="IPR001841">
    <property type="entry name" value="Znf_RING"/>
</dbReference>